<dbReference type="InterPro" id="IPR025650">
    <property type="entry name" value="Alkyl-DHAP_Synthase"/>
</dbReference>
<feature type="binding site" evidence="5">
    <location>
        <position position="395"/>
    </location>
    <ligand>
        <name>substrate</name>
    </ligand>
</feature>
<evidence type="ECO:0000313" key="11">
    <source>
        <dbReference type="Proteomes" id="UP000248724"/>
    </source>
</evidence>
<dbReference type="PANTHER" id="PTHR46568">
    <property type="entry name" value="ALKYLDIHYDROXYACETONEPHOSPHATE SYNTHASE, PEROXISOMAL"/>
    <property type="match status" value="1"/>
</dbReference>
<dbReference type="InterPro" id="IPR016166">
    <property type="entry name" value="FAD-bd_PCMH"/>
</dbReference>
<evidence type="ECO:0000256" key="3">
    <source>
        <dbReference type="ARBA" id="ARBA00022827"/>
    </source>
</evidence>
<dbReference type="EMBL" id="JAEKNS010000096">
    <property type="protein sequence ID" value="MBJ7595016.1"/>
    <property type="molecule type" value="Genomic_DNA"/>
</dbReference>
<evidence type="ECO:0000313" key="12">
    <source>
        <dbReference type="Proteomes" id="UP000606991"/>
    </source>
</evidence>
<evidence type="ECO:0000259" key="8">
    <source>
        <dbReference type="PROSITE" id="PS51387"/>
    </source>
</evidence>
<comment type="similarity">
    <text evidence="1">Belongs to the FAD-binding oxidoreductase/transferase type 4 family.</text>
</comment>
<dbReference type="Gene3D" id="1.10.45.10">
    <property type="entry name" value="Vanillyl-alcohol Oxidase, Chain A, domain 4"/>
    <property type="match status" value="1"/>
</dbReference>
<dbReference type="SUPFAM" id="SSF55103">
    <property type="entry name" value="FAD-linked oxidases, C-terminal domain"/>
    <property type="match status" value="1"/>
</dbReference>
<feature type="binding site" evidence="6">
    <location>
        <begin position="123"/>
        <end position="129"/>
    </location>
    <ligand>
        <name>FAD</name>
        <dbReference type="ChEBI" id="CHEBI:57692"/>
    </ligand>
</feature>
<dbReference type="GO" id="GO:0008609">
    <property type="term" value="F:alkylglycerone-phosphate synthase activity"/>
    <property type="evidence" value="ECO:0007669"/>
    <property type="project" value="InterPro"/>
</dbReference>
<protein>
    <submittedName>
        <fullName evidence="10">FAD-binding oxidoreductase</fullName>
    </submittedName>
</protein>
<dbReference type="GO" id="GO:0071949">
    <property type="term" value="F:FAD binding"/>
    <property type="evidence" value="ECO:0007669"/>
    <property type="project" value="InterPro"/>
</dbReference>
<dbReference type="Gene3D" id="3.30.70.3450">
    <property type="match status" value="1"/>
</dbReference>
<reference evidence="10" key="2">
    <citation type="submission" date="2018-05" db="EMBL/GenBank/DDBJ databases">
        <authorList>
            <person name="Ferrari B."/>
        </authorList>
    </citation>
    <scope>NUCLEOTIDE SEQUENCE</scope>
    <source>
        <strain evidence="10">RRmetagenome_bin12</strain>
    </source>
</reference>
<comment type="cofactor">
    <cofactor evidence="6">
        <name>FAD</name>
        <dbReference type="ChEBI" id="CHEBI:57692"/>
    </cofactor>
</comment>
<dbReference type="PROSITE" id="PS51387">
    <property type="entry name" value="FAD_PCMH"/>
    <property type="match status" value="1"/>
</dbReference>
<dbReference type="Proteomes" id="UP000606991">
    <property type="component" value="Unassembled WGS sequence"/>
</dbReference>
<dbReference type="SUPFAM" id="SSF56176">
    <property type="entry name" value="FAD-binding/transporter-associated domain-like"/>
    <property type="match status" value="1"/>
</dbReference>
<evidence type="ECO:0000256" key="7">
    <source>
        <dbReference type="PIRSR" id="PIRSR625650-4"/>
    </source>
</evidence>
<feature type="active site" description="Proton donor/acceptor" evidence="4">
    <location>
        <position position="455"/>
    </location>
</feature>
<dbReference type="AlphaFoldDB" id="A0A2W5ZDD8"/>
<dbReference type="Pfam" id="PF02913">
    <property type="entry name" value="FAD-oxidase_C"/>
    <property type="match status" value="1"/>
</dbReference>
<keyword evidence="2" id="KW-0285">Flavoprotein</keyword>
<dbReference type="Gene3D" id="3.30.300.330">
    <property type="match status" value="1"/>
</dbReference>
<dbReference type="InterPro" id="IPR036318">
    <property type="entry name" value="FAD-bd_PCMH-like_sf"/>
</dbReference>
<accession>A0A2W5ZDD8</accession>
<proteinExistence type="inferred from homology"/>
<accession>A0A934JSS3</accession>
<dbReference type="InterPro" id="IPR016164">
    <property type="entry name" value="FAD-linked_Oxase-like_C"/>
</dbReference>
<organism evidence="10 11">
    <name type="scientific">Candidatus Aeolococcus gillhamiae</name>
    <dbReference type="NCBI Taxonomy" id="3127015"/>
    <lineage>
        <taxon>Bacteria</taxon>
        <taxon>Bacillati</taxon>
        <taxon>Candidatus Dormiibacterota</taxon>
        <taxon>Candidatus Dormibacteria</taxon>
        <taxon>Candidatus Aeolococcales</taxon>
        <taxon>Candidatus Aeolococcaceae</taxon>
        <taxon>Candidatus Aeolococcus</taxon>
    </lineage>
</organism>
<name>A0A2W5ZDD8_9BACT</name>
<gene>
    <name evidence="10" type="ORF">DLM65_01915</name>
    <name evidence="9" type="ORF">JF886_09190</name>
</gene>
<feature type="domain" description="FAD-binding PCMH-type" evidence="8">
    <location>
        <begin position="91"/>
        <end position="272"/>
    </location>
</feature>
<dbReference type="EMBL" id="QHBU01000035">
    <property type="protein sequence ID" value="PZR83459.1"/>
    <property type="molecule type" value="Genomic_DNA"/>
</dbReference>
<dbReference type="Gene3D" id="3.30.465.10">
    <property type="match status" value="1"/>
</dbReference>
<evidence type="ECO:0000256" key="1">
    <source>
        <dbReference type="ARBA" id="ARBA00008000"/>
    </source>
</evidence>
<dbReference type="InterPro" id="IPR016169">
    <property type="entry name" value="FAD-bd_PCMH_sub2"/>
</dbReference>
<evidence type="ECO:0000256" key="4">
    <source>
        <dbReference type="PIRSR" id="PIRSR625650-1"/>
    </source>
</evidence>
<evidence type="ECO:0000313" key="9">
    <source>
        <dbReference type="EMBL" id="MBJ7595016.1"/>
    </source>
</evidence>
<reference evidence="9 12" key="3">
    <citation type="submission" date="2020-10" db="EMBL/GenBank/DDBJ databases">
        <title>Ca. Dormibacterota MAGs.</title>
        <authorList>
            <person name="Montgomery K."/>
        </authorList>
    </citation>
    <scope>NUCLEOTIDE SEQUENCE [LARGE SCALE GENOMIC DNA]</scope>
    <source>
        <strain evidence="9">SC8812_S17_18</strain>
    </source>
</reference>
<keyword evidence="3 6" id="KW-0274">FAD</keyword>
<feature type="site" description="Important for enzyme activity" evidence="7">
    <location>
        <position position="307"/>
    </location>
</feature>
<dbReference type="InterPro" id="IPR006094">
    <property type="entry name" value="Oxid_FAD_bind_N"/>
</dbReference>
<dbReference type="Proteomes" id="UP000248724">
    <property type="component" value="Unassembled WGS sequence"/>
</dbReference>
<dbReference type="InterPro" id="IPR016171">
    <property type="entry name" value="Vanillyl_alc_oxidase_C-sub2"/>
</dbReference>
<dbReference type="GO" id="GO:0008610">
    <property type="term" value="P:lipid biosynthetic process"/>
    <property type="evidence" value="ECO:0007669"/>
    <property type="project" value="InterPro"/>
</dbReference>
<comment type="caution">
    <text evidence="10">The sequence shown here is derived from an EMBL/GenBank/DDBJ whole genome shotgun (WGS) entry which is preliminary data.</text>
</comment>
<dbReference type="PANTHER" id="PTHR46568:SF1">
    <property type="entry name" value="ALKYLDIHYDROXYACETONEPHOSPHATE SYNTHASE, PEROXISOMAL"/>
    <property type="match status" value="1"/>
</dbReference>
<dbReference type="InterPro" id="IPR004113">
    <property type="entry name" value="FAD-bd_oxidored_4_C"/>
</dbReference>
<reference evidence="10 11" key="1">
    <citation type="journal article" date="2017" name="Nature">
        <title>Atmospheric trace gases support primary production in Antarctic desert surface soil.</title>
        <authorList>
            <person name="Ji M."/>
            <person name="Greening C."/>
            <person name="Vanwonterghem I."/>
            <person name="Carere C.R."/>
            <person name="Bay S.K."/>
            <person name="Steen J.A."/>
            <person name="Montgomery K."/>
            <person name="Lines T."/>
            <person name="Beardall J."/>
            <person name="van Dorst J."/>
            <person name="Snape I."/>
            <person name="Stott M.B."/>
            <person name="Hugenholtz P."/>
            <person name="Ferrari B.C."/>
        </authorList>
    </citation>
    <scope>NUCLEOTIDE SEQUENCE [LARGE SCALE GENOMIC DNA]</scope>
    <source>
        <strain evidence="10">RRmetagenome_bin12</strain>
    </source>
</reference>
<evidence type="ECO:0000256" key="6">
    <source>
        <dbReference type="PIRSR" id="PIRSR625650-3"/>
    </source>
</evidence>
<evidence type="ECO:0000256" key="5">
    <source>
        <dbReference type="PIRSR" id="PIRSR625650-2"/>
    </source>
</evidence>
<dbReference type="Pfam" id="PF01565">
    <property type="entry name" value="FAD_binding_4"/>
    <property type="match status" value="1"/>
</dbReference>
<evidence type="ECO:0000313" key="10">
    <source>
        <dbReference type="EMBL" id="PZR83459.1"/>
    </source>
</evidence>
<evidence type="ECO:0000256" key="2">
    <source>
        <dbReference type="ARBA" id="ARBA00022630"/>
    </source>
</evidence>
<feature type="binding site" evidence="6">
    <location>
        <begin position="256"/>
        <end position="262"/>
    </location>
    <ligand>
        <name>FAD</name>
        <dbReference type="ChEBI" id="CHEBI:57692"/>
    </ligand>
</feature>
<sequence length="535" mass="56539">MRWWGWGDRDTSIPAGLAHLLRDELRIPVLPSDAGRPQPPALAPSALGGDGLVAELRELCGDGAVTTDDEARVRHAGGRSYLDLLALRSGEIAAPDAVVSPAGEEAVATVLRACARASCAVVPFGGGTSVVGGVRALRGRHRAVIALHLHRLDQGRAVDPVSMTATLQAGMTGPQAEAFLAERGLTLGHFPQSFEYATIGGFAATRSAGQASSGYGRFDDLVLGLRLVTPTGEIVVAGHPASAAGPSVRDLVLGSEGRLGVITEVTVKVRRRPTQPRYEAWSFAAFGDGVAAIRDLVQGRVAPDVARLSDPEETRVGMAMAAHGGAVERIGRRYLRLRGHQRGCLLIAGWDSDALLTGARQSEARAVLRRHQAIPLGAAPGRAWLRQRYHGPYLRDALLDADVLVETLETATDWATLHRLHEAVTDALRAALPGEGAPLIGCHVSHVYPSGASLYFTVLAAAGSDPRARWTAAKRSACEAILENCGTITHHHAVGTDHRPYLDREISPGAVAALCALARQVDPTEIMNPGKLLPD</sequence>